<keyword evidence="5" id="KW-0808">Transferase</keyword>
<dbReference type="InterPro" id="IPR003609">
    <property type="entry name" value="Pan_app"/>
</dbReference>
<organism evidence="23 24">
    <name type="scientific">Jatropha curcas</name>
    <name type="common">Barbados nut</name>
    <dbReference type="NCBI Taxonomy" id="180498"/>
    <lineage>
        <taxon>Eukaryota</taxon>
        <taxon>Viridiplantae</taxon>
        <taxon>Streptophyta</taxon>
        <taxon>Embryophyta</taxon>
        <taxon>Tracheophyta</taxon>
        <taxon>Spermatophyta</taxon>
        <taxon>Magnoliopsida</taxon>
        <taxon>eudicotyledons</taxon>
        <taxon>Gunneridae</taxon>
        <taxon>Pentapetalae</taxon>
        <taxon>rosids</taxon>
        <taxon>fabids</taxon>
        <taxon>Malpighiales</taxon>
        <taxon>Euphorbiaceae</taxon>
        <taxon>Crotonoideae</taxon>
        <taxon>Jatropheae</taxon>
        <taxon>Jatropha</taxon>
    </lineage>
</organism>
<keyword evidence="9" id="KW-0547">Nucleotide-binding</keyword>
<evidence type="ECO:0000256" key="7">
    <source>
        <dbReference type="ARBA" id="ARBA00022729"/>
    </source>
</evidence>
<evidence type="ECO:0000256" key="20">
    <source>
        <dbReference type="SAM" id="Phobius"/>
    </source>
</evidence>
<keyword evidence="10" id="KW-0418">Kinase</keyword>
<evidence type="ECO:0000259" key="21">
    <source>
        <dbReference type="PROSITE" id="PS50011"/>
    </source>
</evidence>
<feature type="transmembrane region" description="Helical" evidence="20">
    <location>
        <begin position="121"/>
        <end position="144"/>
    </location>
</feature>
<dbReference type="PANTHER" id="PTHR27002">
    <property type="entry name" value="RECEPTOR-LIKE SERINE/THREONINE-PROTEIN KINASE SD1-8"/>
    <property type="match status" value="1"/>
</dbReference>
<dbReference type="GO" id="GO:0005524">
    <property type="term" value="F:ATP binding"/>
    <property type="evidence" value="ECO:0007669"/>
    <property type="project" value="UniProtKB-KW"/>
</dbReference>
<dbReference type="FunFam" id="1.10.510.10:FF:000060">
    <property type="entry name" value="G-type lectin S-receptor-like serine/threonine-protein kinase"/>
    <property type="match status" value="1"/>
</dbReference>
<keyword evidence="16" id="KW-0325">Glycoprotein</keyword>
<evidence type="ECO:0000256" key="17">
    <source>
        <dbReference type="ARBA" id="ARBA00047899"/>
    </source>
</evidence>
<keyword evidence="3" id="KW-1003">Cell membrane</keyword>
<evidence type="ECO:0000256" key="10">
    <source>
        <dbReference type="ARBA" id="ARBA00022777"/>
    </source>
</evidence>
<feature type="compositionally biased region" description="Polar residues" evidence="19">
    <location>
        <begin position="498"/>
        <end position="520"/>
    </location>
</feature>
<dbReference type="SUPFAM" id="SSF56112">
    <property type="entry name" value="Protein kinase-like (PK-like)"/>
    <property type="match status" value="1"/>
</dbReference>
<dbReference type="Gene3D" id="1.10.510.10">
    <property type="entry name" value="Transferase(Phosphotransferase) domain 1"/>
    <property type="match status" value="1"/>
</dbReference>
<keyword evidence="13 20" id="KW-0472">Membrane</keyword>
<evidence type="ECO:0000256" key="3">
    <source>
        <dbReference type="ARBA" id="ARBA00022475"/>
    </source>
</evidence>
<evidence type="ECO:0000256" key="16">
    <source>
        <dbReference type="ARBA" id="ARBA00023180"/>
    </source>
</evidence>
<dbReference type="PROSITE" id="PS50011">
    <property type="entry name" value="PROTEIN_KINASE_DOM"/>
    <property type="match status" value="1"/>
</dbReference>
<dbReference type="SMART" id="SM00220">
    <property type="entry name" value="S_TKc"/>
    <property type="match status" value="1"/>
</dbReference>
<evidence type="ECO:0000256" key="8">
    <source>
        <dbReference type="ARBA" id="ARBA00022734"/>
    </source>
</evidence>
<evidence type="ECO:0000256" key="2">
    <source>
        <dbReference type="ARBA" id="ARBA00012513"/>
    </source>
</evidence>
<dbReference type="PANTHER" id="PTHR27002:SF1111">
    <property type="entry name" value="NON-SPECIFIC SERINE_THREONINE PROTEIN KINASE"/>
    <property type="match status" value="1"/>
</dbReference>
<evidence type="ECO:0000313" key="23">
    <source>
        <dbReference type="EMBL" id="KDP31753.1"/>
    </source>
</evidence>
<gene>
    <name evidence="23" type="ORF">JCGZ_14985</name>
</gene>
<protein>
    <recommendedName>
        <fullName evidence="2">non-specific serine/threonine protein kinase</fullName>
        <ecNumber evidence="2">2.7.11.1</ecNumber>
    </recommendedName>
</protein>
<dbReference type="FunFam" id="3.30.200.20:FF:000330">
    <property type="entry name" value="G-type lectin S-receptor-like serine/threonine-protein kinase At4g03230"/>
    <property type="match status" value="1"/>
</dbReference>
<dbReference type="Gene3D" id="3.30.200.20">
    <property type="entry name" value="Phosphorylase Kinase, domain 1"/>
    <property type="match status" value="1"/>
</dbReference>
<dbReference type="GO" id="GO:0004674">
    <property type="term" value="F:protein serine/threonine kinase activity"/>
    <property type="evidence" value="ECO:0007669"/>
    <property type="project" value="UniProtKB-KW"/>
</dbReference>
<evidence type="ECO:0000256" key="18">
    <source>
        <dbReference type="ARBA" id="ARBA00048679"/>
    </source>
</evidence>
<evidence type="ECO:0000256" key="12">
    <source>
        <dbReference type="ARBA" id="ARBA00022989"/>
    </source>
</evidence>
<comment type="subcellular location">
    <subcellularLocation>
        <location evidence="1">Cell membrane</location>
        <topology evidence="1">Single-pass type I membrane protein</topology>
    </subcellularLocation>
</comment>
<dbReference type="GO" id="GO:0005886">
    <property type="term" value="C:plasma membrane"/>
    <property type="evidence" value="ECO:0007669"/>
    <property type="project" value="UniProtKB-SubCell"/>
</dbReference>
<keyword evidence="6 20" id="KW-0812">Transmembrane</keyword>
<dbReference type="InterPro" id="IPR001245">
    <property type="entry name" value="Ser-Thr/Tyr_kinase_cat_dom"/>
</dbReference>
<dbReference type="SMART" id="SM00473">
    <property type="entry name" value="PAN_AP"/>
    <property type="match status" value="1"/>
</dbReference>
<name>A0A067K9W6_JATCU</name>
<evidence type="ECO:0000256" key="5">
    <source>
        <dbReference type="ARBA" id="ARBA00022679"/>
    </source>
</evidence>
<accession>A0A067K9W6</accession>
<dbReference type="InterPro" id="IPR011009">
    <property type="entry name" value="Kinase-like_dom_sf"/>
</dbReference>
<evidence type="ECO:0000313" key="24">
    <source>
        <dbReference type="Proteomes" id="UP000027138"/>
    </source>
</evidence>
<evidence type="ECO:0000256" key="13">
    <source>
        <dbReference type="ARBA" id="ARBA00023136"/>
    </source>
</evidence>
<feature type="domain" description="Apple" evidence="22">
    <location>
        <begin position="7"/>
        <end position="97"/>
    </location>
</feature>
<dbReference type="PROSITE" id="PS50948">
    <property type="entry name" value="PAN"/>
    <property type="match status" value="1"/>
</dbReference>
<dbReference type="AlphaFoldDB" id="A0A067K9W6"/>
<proteinExistence type="predicted"/>
<evidence type="ECO:0000256" key="6">
    <source>
        <dbReference type="ARBA" id="ARBA00022692"/>
    </source>
</evidence>
<keyword evidence="4" id="KW-0723">Serine/threonine-protein kinase</keyword>
<sequence length="520" mass="58465">MHQKSICGKNDTFLNLKKMRVGNTNSKIEGYDENDCRKDCFSNCKCVAYSYTNKENSTRRDKVPDTSTCWIWTKDLKNLQENYNLGGGGHDLFVRVASSDLKAGSYHKQFRGGSSSKKAPLLLILGVTIACTIAFSIVIALICIRRRMVKRKERAENIKRNAAVLYGTEKRVKDLIDCEDLKEEDQKRIDVPFFDLDSIIAATDNFSDAKKLGRGGFGPVYKGIFPGGQEIAVKRLLSVSGQGLEEFKNEVVLIARLQHRNLVRLLGYCIKGHEKILLYEYMPNKSLDFFVFDRKLGMLLNWETRFNIILGVARGLLYLHQDSRLRIIHRDLKTSNILLDSEMNPKISDFGLARIFEGKQAEGSTNRVVGTYGYMSPEYALDGLFSVKSDAFSFGIVVLEILSGRRSTGVFKPGQDSSLLSNVWKLWRQDQALDFLDDTLSESVNSNEFIKCLHVALLCVQDNPADRPNMSNVVTMLSSETTGFPTPKKPAFVEGKSISDTPSSSNQEISITRSFLSEGR</sequence>
<feature type="region of interest" description="Disordered" evidence="19">
    <location>
        <begin position="488"/>
        <end position="520"/>
    </location>
</feature>
<comment type="catalytic activity">
    <reaction evidence="17">
        <text>L-threonyl-[protein] + ATP = O-phospho-L-threonyl-[protein] + ADP + H(+)</text>
        <dbReference type="Rhea" id="RHEA:46608"/>
        <dbReference type="Rhea" id="RHEA-COMP:11060"/>
        <dbReference type="Rhea" id="RHEA-COMP:11605"/>
        <dbReference type="ChEBI" id="CHEBI:15378"/>
        <dbReference type="ChEBI" id="CHEBI:30013"/>
        <dbReference type="ChEBI" id="CHEBI:30616"/>
        <dbReference type="ChEBI" id="CHEBI:61977"/>
        <dbReference type="ChEBI" id="CHEBI:456216"/>
        <dbReference type="EC" id="2.7.11.1"/>
    </reaction>
</comment>
<dbReference type="CDD" id="cd01098">
    <property type="entry name" value="PAN_AP_plant"/>
    <property type="match status" value="1"/>
</dbReference>
<dbReference type="PROSITE" id="PS00108">
    <property type="entry name" value="PROTEIN_KINASE_ST"/>
    <property type="match status" value="1"/>
</dbReference>
<dbReference type="EMBL" id="KK914595">
    <property type="protein sequence ID" value="KDP31753.1"/>
    <property type="molecule type" value="Genomic_DNA"/>
</dbReference>
<evidence type="ECO:0000256" key="9">
    <source>
        <dbReference type="ARBA" id="ARBA00022741"/>
    </source>
</evidence>
<keyword evidence="12 20" id="KW-1133">Transmembrane helix</keyword>
<dbReference type="OrthoDB" id="837426at2759"/>
<evidence type="ECO:0000259" key="22">
    <source>
        <dbReference type="PROSITE" id="PS50948"/>
    </source>
</evidence>
<comment type="catalytic activity">
    <reaction evidence="18">
        <text>L-seryl-[protein] + ATP = O-phospho-L-seryl-[protein] + ADP + H(+)</text>
        <dbReference type="Rhea" id="RHEA:17989"/>
        <dbReference type="Rhea" id="RHEA-COMP:9863"/>
        <dbReference type="Rhea" id="RHEA-COMP:11604"/>
        <dbReference type="ChEBI" id="CHEBI:15378"/>
        <dbReference type="ChEBI" id="CHEBI:29999"/>
        <dbReference type="ChEBI" id="CHEBI:30616"/>
        <dbReference type="ChEBI" id="CHEBI:83421"/>
        <dbReference type="ChEBI" id="CHEBI:456216"/>
        <dbReference type="EC" id="2.7.11.1"/>
    </reaction>
</comment>
<evidence type="ECO:0000256" key="4">
    <source>
        <dbReference type="ARBA" id="ARBA00022527"/>
    </source>
</evidence>
<keyword evidence="11" id="KW-0067">ATP-binding</keyword>
<keyword evidence="14" id="KW-1015">Disulfide bond</keyword>
<dbReference type="EC" id="2.7.11.1" evidence="2"/>
<evidence type="ECO:0000256" key="14">
    <source>
        <dbReference type="ARBA" id="ARBA00023157"/>
    </source>
</evidence>
<evidence type="ECO:0000256" key="11">
    <source>
        <dbReference type="ARBA" id="ARBA00022840"/>
    </source>
</evidence>
<dbReference type="CDD" id="cd14066">
    <property type="entry name" value="STKc_IRAK"/>
    <property type="match status" value="1"/>
</dbReference>
<evidence type="ECO:0000256" key="1">
    <source>
        <dbReference type="ARBA" id="ARBA00004251"/>
    </source>
</evidence>
<keyword evidence="8" id="KW-0430">Lectin</keyword>
<reference evidence="23 24" key="1">
    <citation type="journal article" date="2014" name="PLoS ONE">
        <title>Global Analysis of Gene Expression Profiles in Physic Nut (Jatropha curcas L.) Seedlings Exposed to Salt Stress.</title>
        <authorList>
            <person name="Zhang L."/>
            <person name="Zhang C."/>
            <person name="Wu P."/>
            <person name="Chen Y."/>
            <person name="Li M."/>
            <person name="Jiang H."/>
            <person name="Wu G."/>
        </authorList>
    </citation>
    <scope>NUCLEOTIDE SEQUENCE [LARGE SCALE GENOMIC DNA]</scope>
    <source>
        <strain evidence="24">cv. GZQX0401</strain>
        <tissue evidence="23">Young leaves</tissue>
    </source>
</reference>
<keyword evidence="24" id="KW-1185">Reference proteome</keyword>
<keyword evidence="7" id="KW-0732">Signal</keyword>
<dbReference type="Proteomes" id="UP000027138">
    <property type="component" value="Unassembled WGS sequence"/>
</dbReference>
<evidence type="ECO:0000256" key="15">
    <source>
        <dbReference type="ARBA" id="ARBA00023170"/>
    </source>
</evidence>
<dbReference type="Pfam" id="PF07714">
    <property type="entry name" value="PK_Tyr_Ser-Thr"/>
    <property type="match status" value="1"/>
</dbReference>
<keyword evidence="15" id="KW-0675">Receptor</keyword>
<dbReference type="InterPro" id="IPR008271">
    <property type="entry name" value="Ser/Thr_kinase_AS"/>
</dbReference>
<feature type="domain" description="Protein kinase" evidence="21">
    <location>
        <begin position="206"/>
        <end position="492"/>
    </location>
</feature>
<evidence type="ECO:0000256" key="19">
    <source>
        <dbReference type="SAM" id="MobiDB-lite"/>
    </source>
</evidence>
<dbReference type="GO" id="GO:0030246">
    <property type="term" value="F:carbohydrate binding"/>
    <property type="evidence" value="ECO:0007669"/>
    <property type="project" value="UniProtKB-KW"/>
</dbReference>
<dbReference type="Pfam" id="PF08276">
    <property type="entry name" value="PAN_2"/>
    <property type="match status" value="1"/>
</dbReference>
<dbReference type="InterPro" id="IPR000719">
    <property type="entry name" value="Prot_kinase_dom"/>
</dbReference>